<evidence type="ECO:0000259" key="4">
    <source>
        <dbReference type="PROSITE" id="PS51464"/>
    </source>
</evidence>
<evidence type="ECO:0000256" key="1">
    <source>
        <dbReference type="ARBA" id="ARBA00023239"/>
    </source>
</evidence>
<evidence type="ECO:0000256" key="2">
    <source>
        <dbReference type="ARBA" id="ARBA00023277"/>
    </source>
</evidence>
<dbReference type="PANTHER" id="PTHR10088:SF4">
    <property type="entry name" value="GLUCOKINASE REGULATORY PROTEIN"/>
    <property type="match status" value="1"/>
</dbReference>
<comment type="caution">
    <text evidence="5">The sequence shown here is derived from an EMBL/GenBank/DDBJ whole genome shotgun (WGS) entry which is preliminary data.</text>
</comment>
<sequence>MRHPATDPMLDGDDYLPATERRLEASMGLDTMSSLEILNLLASQDRVAVDAVTDAAADLAELVDVAADRIRRGGSVHYFGAGTSGRLAVLDAAELLPTYNLDSGVVVAHMAGGPAALVKSVENVEDSQEEGRADADGLGPNDVAIGLAASGNTPYVGGALAAARDAGAYTALISSNSRASLAPLADTVVLLETGPEVVTGSTRLKAGTAEKLALNGFSTALMIALGRTWSNLMVSVVASNEKLRRRTVRILMQATDLSEAESQAALGAAGGDLKVAIVASVAGVDADSARASLAQNSESVRDALAGLATVSS</sequence>
<reference evidence="5 6" key="1">
    <citation type="submission" date="2024-06" db="EMBL/GenBank/DDBJ databases">
        <title>Sorghum-associated microbial communities from plants grown in Nebraska, USA.</title>
        <authorList>
            <person name="Schachtman D."/>
        </authorList>
    </citation>
    <scope>NUCLEOTIDE SEQUENCE [LARGE SCALE GENOMIC DNA]</scope>
    <source>
        <strain evidence="5 6">2857</strain>
    </source>
</reference>
<dbReference type="InterPro" id="IPR005486">
    <property type="entry name" value="Glucokinase_regulatory_CS"/>
</dbReference>
<dbReference type="PANTHER" id="PTHR10088">
    <property type="entry name" value="GLUCOKINASE REGULATORY PROTEIN"/>
    <property type="match status" value="1"/>
</dbReference>
<organism evidence="5 6">
    <name type="scientific">Conyzicola nivalis</name>
    <dbReference type="NCBI Taxonomy" id="1477021"/>
    <lineage>
        <taxon>Bacteria</taxon>
        <taxon>Bacillati</taxon>
        <taxon>Actinomycetota</taxon>
        <taxon>Actinomycetes</taxon>
        <taxon>Micrococcales</taxon>
        <taxon>Microbacteriaceae</taxon>
        <taxon>Conyzicola</taxon>
    </lineage>
</organism>
<comment type="subunit">
    <text evidence="3">Homodimer.</text>
</comment>
<comment type="similarity">
    <text evidence="3">Belongs to the GCKR-like family. MurNAc-6-P etherase subfamily.</text>
</comment>
<dbReference type="PROSITE" id="PS01272">
    <property type="entry name" value="GCKR"/>
    <property type="match status" value="1"/>
</dbReference>
<dbReference type="InterPro" id="IPR005488">
    <property type="entry name" value="Etherase_MurQ"/>
</dbReference>
<comment type="catalytic activity">
    <reaction evidence="3">
        <text>N-acetyl-D-muramate 6-phosphate + H2O = N-acetyl-D-glucosamine 6-phosphate + (R)-lactate</text>
        <dbReference type="Rhea" id="RHEA:26410"/>
        <dbReference type="ChEBI" id="CHEBI:15377"/>
        <dbReference type="ChEBI" id="CHEBI:16004"/>
        <dbReference type="ChEBI" id="CHEBI:57513"/>
        <dbReference type="ChEBI" id="CHEBI:58722"/>
        <dbReference type="EC" id="4.2.1.126"/>
    </reaction>
</comment>
<dbReference type="PROSITE" id="PS51464">
    <property type="entry name" value="SIS"/>
    <property type="match status" value="1"/>
</dbReference>
<feature type="active site" description="Proton donor" evidence="3">
    <location>
        <position position="94"/>
    </location>
</feature>
<dbReference type="Gene3D" id="3.40.50.10490">
    <property type="entry name" value="Glucose-6-phosphate isomerase like protein, domain 1"/>
    <property type="match status" value="1"/>
</dbReference>
<dbReference type="NCBIfam" id="NF003915">
    <property type="entry name" value="PRK05441.1"/>
    <property type="match status" value="1"/>
</dbReference>
<keyword evidence="6" id="KW-1185">Reference proteome</keyword>
<dbReference type="Pfam" id="PF22645">
    <property type="entry name" value="GKRP_SIS_N"/>
    <property type="match status" value="1"/>
</dbReference>
<dbReference type="RefSeq" id="WP_354024110.1">
    <property type="nucleotide sequence ID" value="NZ_JBEPSJ010000001.1"/>
</dbReference>
<feature type="domain" description="SIS" evidence="4">
    <location>
        <begin position="66"/>
        <end position="227"/>
    </location>
</feature>
<dbReference type="NCBIfam" id="NF009222">
    <property type="entry name" value="PRK12570.1"/>
    <property type="match status" value="1"/>
</dbReference>
<dbReference type="EMBL" id="JBEPSJ010000001">
    <property type="protein sequence ID" value="MET4581953.1"/>
    <property type="molecule type" value="Genomic_DNA"/>
</dbReference>
<evidence type="ECO:0000313" key="6">
    <source>
        <dbReference type="Proteomes" id="UP001549257"/>
    </source>
</evidence>
<dbReference type="InterPro" id="IPR040190">
    <property type="entry name" value="MURQ/GCKR"/>
</dbReference>
<comment type="function">
    <text evidence="3">Specifically catalyzes the cleavage of the D-lactyl ether substituent of MurNAc 6-phosphate, producing GlcNAc 6-phosphate and D-lactate.</text>
</comment>
<accession>A0ABV2QN51</accession>
<gene>
    <name evidence="3" type="primary">murQ</name>
    <name evidence="5" type="ORF">ABIE21_001443</name>
</gene>
<feature type="active site" evidence="3">
    <location>
        <position position="125"/>
    </location>
</feature>
<dbReference type="CDD" id="cd05007">
    <property type="entry name" value="SIS_Etherase"/>
    <property type="match status" value="1"/>
</dbReference>
<name>A0ABV2QN51_9MICO</name>
<dbReference type="HAMAP" id="MF_00068">
    <property type="entry name" value="MurQ"/>
    <property type="match status" value="1"/>
</dbReference>
<dbReference type="InterPro" id="IPR046348">
    <property type="entry name" value="SIS_dom_sf"/>
</dbReference>
<comment type="miscellaneous">
    <text evidence="3">A lyase-type mechanism (elimination/hydration) is suggested for the cleavage of the lactyl ether bond of MurNAc 6-phosphate, with the formation of an alpha,beta-unsaturated aldehyde intermediate with (E)-stereochemistry, followed by the syn addition of water to give product.</text>
</comment>
<evidence type="ECO:0000313" key="5">
    <source>
        <dbReference type="EMBL" id="MET4581953.1"/>
    </source>
</evidence>
<protein>
    <recommendedName>
        <fullName evidence="3">N-acetylmuramic acid 6-phosphate etherase</fullName>
        <shortName evidence="3">MurNAc-6-P etherase</shortName>
        <ecNumber evidence="3">4.2.1.126</ecNumber>
    </recommendedName>
    <alternativeName>
        <fullName evidence="3">N-acetylmuramic acid 6-phosphate hydrolase</fullName>
    </alternativeName>
    <alternativeName>
        <fullName evidence="3">N-acetylmuramic acid 6-phosphate lyase</fullName>
    </alternativeName>
</protein>
<evidence type="ECO:0000256" key="3">
    <source>
        <dbReference type="HAMAP-Rule" id="MF_00068"/>
    </source>
</evidence>
<dbReference type="Proteomes" id="UP001549257">
    <property type="component" value="Unassembled WGS sequence"/>
</dbReference>
<dbReference type="GO" id="GO:0016829">
    <property type="term" value="F:lyase activity"/>
    <property type="evidence" value="ECO:0007669"/>
    <property type="project" value="UniProtKB-KW"/>
</dbReference>
<dbReference type="InterPro" id="IPR001347">
    <property type="entry name" value="SIS_dom"/>
</dbReference>
<keyword evidence="2 3" id="KW-0119">Carbohydrate metabolism</keyword>
<comment type="pathway">
    <text evidence="3">Amino-sugar metabolism; N-acetylmuramate degradation.</text>
</comment>
<dbReference type="EC" id="4.2.1.126" evidence="3"/>
<dbReference type="Gene3D" id="1.10.8.1080">
    <property type="match status" value="1"/>
</dbReference>
<keyword evidence="1 3" id="KW-0456">Lyase</keyword>
<dbReference type="SUPFAM" id="SSF53697">
    <property type="entry name" value="SIS domain"/>
    <property type="match status" value="1"/>
</dbReference>
<proteinExistence type="inferred from homology"/>